<accession>A0A839F3A2</accession>
<gene>
    <name evidence="2" type="ORF">FHW12_003779</name>
</gene>
<keyword evidence="3" id="KW-1185">Reference proteome</keyword>
<proteinExistence type="predicted"/>
<dbReference type="AlphaFoldDB" id="A0A839F3A2"/>
<feature type="chain" id="PRO_5032992109" description="LppP/LprE lipoprotein" evidence="1">
    <location>
        <begin position="29"/>
        <end position="175"/>
    </location>
</feature>
<feature type="signal peptide" evidence="1">
    <location>
        <begin position="1"/>
        <end position="28"/>
    </location>
</feature>
<organism evidence="2 3">
    <name type="scientific">Dokdonella fugitiva</name>
    <dbReference type="NCBI Taxonomy" id="328517"/>
    <lineage>
        <taxon>Bacteria</taxon>
        <taxon>Pseudomonadati</taxon>
        <taxon>Pseudomonadota</taxon>
        <taxon>Gammaproteobacteria</taxon>
        <taxon>Lysobacterales</taxon>
        <taxon>Rhodanobacteraceae</taxon>
        <taxon>Dokdonella</taxon>
    </lineage>
</organism>
<evidence type="ECO:0000256" key="1">
    <source>
        <dbReference type="SAM" id="SignalP"/>
    </source>
</evidence>
<reference evidence="2 3" key="1">
    <citation type="submission" date="2020-07" db="EMBL/GenBank/DDBJ databases">
        <title>Genomic Encyclopedia of Type Strains, Phase IV (KMG-V): Genome sequencing to study the core and pangenomes of soil and plant-associated prokaryotes.</title>
        <authorList>
            <person name="Whitman W."/>
        </authorList>
    </citation>
    <scope>NUCLEOTIDE SEQUENCE [LARGE SCALE GENOMIC DNA]</scope>
    <source>
        <strain evidence="2 3">RH2WT43</strain>
    </source>
</reference>
<sequence>MRAARAIHAVVACGIALALSATPPSSQAASKRGVSDAALAAAARSARVADVDYVRGECGDERSIEAWLDDAVGDTARVTWRGGACLLANPDNPIDSGSDWCGGATIVPNEDPKHPARIEVYFEKPVDGKPGKAYAFRAENHDVDGLDYKRDTRSFEIGYGQRFVDGYAAPEDDCD</sequence>
<dbReference type="Proteomes" id="UP000550401">
    <property type="component" value="Unassembled WGS sequence"/>
</dbReference>
<dbReference type="RefSeq" id="WP_182532576.1">
    <property type="nucleotide sequence ID" value="NZ_JACGXL010000007.1"/>
</dbReference>
<comment type="caution">
    <text evidence="2">The sequence shown here is derived from an EMBL/GenBank/DDBJ whole genome shotgun (WGS) entry which is preliminary data.</text>
</comment>
<evidence type="ECO:0000313" key="3">
    <source>
        <dbReference type="Proteomes" id="UP000550401"/>
    </source>
</evidence>
<evidence type="ECO:0008006" key="4">
    <source>
        <dbReference type="Google" id="ProtNLM"/>
    </source>
</evidence>
<evidence type="ECO:0000313" key="2">
    <source>
        <dbReference type="EMBL" id="MBA8889533.1"/>
    </source>
</evidence>
<keyword evidence="1" id="KW-0732">Signal</keyword>
<dbReference type="EMBL" id="JACGXL010000007">
    <property type="protein sequence ID" value="MBA8889533.1"/>
    <property type="molecule type" value="Genomic_DNA"/>
</dbReference>
<protein>
    <recommendedName>
        <fullName evidence="4">LppP/LprE lipoprotein</fullName>
    </recommendedName>
</protein>
<name>A0A839F3A2_9GAMM</name>